<evidence type="ECO:0000256" key="3">
    <source>
        <dbReference type="ARBA" id="ARBA00023015"/>
    </source>
</evidence>
<dbReference type="SUPFAM" id="SSF46785">
    <property type="entry name" value="Winged helix' DNA-binding domain"/>
    <property type="match status" value="1"/>
</dbReference>
<evidence type="ECO:0000256" key="2">
    <source>
        <dbReference type="ARBA" id="ARBA00022490"/>
    </source>
</evidence>
<dbReference type="Gene3D" id="1.10.10.10">
    <property type="entry name" value="Winged helix-like DNA-binding domain superfamily/Winged helix DNA-binding domain"/>
    <property type="match status" value="1"/>
</dbReference>
<keyword evidence="2" id="KW-0963">Cytoplasm</keyword>
<evidence type="ECO:0000256" key="5">
    <source>
        <dbReference type="ARBA" id="ARBA00023163"/>
    </source>
</evidence>
<organism evidence="7 8">
    <name type="scientific">Mycolicibacterium sediminis</name>
    <dbReference type="NCBI Taxonomy" id="1286180"/>
    <lineage>
        <taxon>Bacteria</taxon>
        <taxon>Bacillati</taxon>
        <taxon>Actinomycetota</taxon>
        <taxon>Actinomycetes</taxon>
        <taxon>Mycobacteriales</taxon>
        <taxon>Mycobacteriaceae</taxon>
        <taxon>Mycolicibacterium</taxon>
    </lineage>
</organism>
<keyword evidence="3" id="KW-0805">Transcription regulation</keyword>
<accession>A0A7I7QUA4</accession>
<keyword evidence="8" id="KW-1185">Reference proteome</keyword>
<dbReference type="InterPro" id="IPR011991">
    <property type="entry name" value="ArsR-like_HTH"/>
</dbReference>
<dbReference type="GO" id="GO:0003700">
    <property type="term" value="F:DNA-binding transcription factor activity"/>
    <property type="evidence" value="ECO:0007669"/>
    <property type="project" value="InterPro"/>
</dbReference>
<dbReference type="InterPro" id="IPR000835">
    <property type="entry name" value="HTH_MarR-typ"/>
</dbReference>
<dbReference type="GO" id="GO:0005737">
    <property type="term" value="C:cytoplasm"/>
    <property type="evidence" value="ECO:0007669"/>
    <property type="project" value="UniProtKB-SubCell"/>
</dbReference>
<evidence type="ECO:0000313" key="7">
    <source>
        <dbReference type="EMBL" id="BBY29958.1"/>
    </source>
</evidence>
<protein>
    <submittedName>
        <fullName evidence="7">MarR family transcriptional regulator</fullName>
    </submittedName>
</protein>
<dbReference type="GO" id="GO:0006950">
    <property type="term" value="P:response to stress"/>
    <property type="evidence" value="ECO:0007669"/>
    <property type="project" value="TreeGrafter"/>
</dbReference>
<dbReference type="PANTHER" id="PTHR33164">
    <property type="entry name" value="TRANSCRIPTIONAL REGULATOR, MARR FAMILY"/>
    <property type="match status" value="1"/>
</dbReference>
<dbReference type="InterPro" id="IPR036388">
    <property type="entry name" value="WH-like_DNA-bd_sf"/>
</dbReference>
<comment type="subcellular location">
    <subcellularLocation>
        <location evidence="1">Cytoplasm</location>
    </subcellularLocation>
</comment>
<dbReference type="PROSITE" id="PS50995">
    <property type="entry name" value="HTH_MARR_2"/>
    <property type="match status" value="1"/>
</dbReference>
<keyword evidence="4" id="KW-0238">DNA-binding</keyword>
<dbReference type="Pfam" id="PF22381">
    <property type="entry name" value="Staph_reg_Sar_Rot"/>
    <property type="match status" value="1"/>
</dbReference>
<name>A0A7I7QUA4_9MYCO</name>
<dbReference type="SMART" id="SM00347">
    <property type="entry name" value="HTH_MARR"/>
    <property type="match status" value="1"/>
</dbReference>
<dbReference type="CDD" id="cd00090">
    <property type="entry name" value="HTH_ARSR"/>
    <property type="match status" value="1"/>
</dbReference>
<reference evidence="7 8" key="1">
    <citation type="journal article" date="2019" name="Emerg. Microbes Infect.">
        <title>Comprehensive subspecies identification of 175 nontuberculous mycobacteria species based on 7547 genomic profiles.</title>
        <authorList>
            <person name="Matsumoto Y."/>
            <person name="Kinjo T."/>
            <person name="Motooka D."/>
            <person name="Nabeya D."/>
            <person name="Jung N."/>
            <person name="Uechi K."/>
            <person name="Horii T."/>
            <person name="Iida T."/>
            <person name="Fujita J."/>
            <person name="Nakamura S."/>
        </authorList>
    </citation>
    <scope>NUCLEOTIDE SEQUENCE [LARGE SCALE GENOMIC DNA]</scope>
    <source>
        <strain evidence="7 8">JCM 17899</strain>
    </source>
</reference>
<evidence type="ECO:0000256" key="1">
    <source>
        <dbReference type="ARBA" id="ARBA00004496"/>
    </source>
</evidence>
<dbReference type="KEGG" id="msei:MSEDJ_40540"/>
<dbReference type="PANTHER" id="PTHR33164:SF5">
    <property type="entry name" value="ORGANIC HYDROPEROXIDE RESISTANCE TRANSCRIPTIONAL REGULATOR"/>
    <property type="match status" value="1"/>
</dbReference>
<proteinExistence type="predicted"/>
<feature type="domain" description="HTH marR-type" evidence="6">
    <location>
        <begin position="21"/>
        <end position="155"/>
    </location>
</feature>
<dbReference type="EMBL" id="AP022588">
    <property type="protein sequence ID" value="BBY29958.1"/>
    <property type="molecule type" value="Genomic_DNA"/>
</dbReference>
<dbReference type="AlphaFoldDB" id="A0A7I7QUA4"/>
<dbReference type="Proteomes" id="UP000467193">
    <property type="component" value="Chromosome"/>
</dbReference>
<sequence>MESRAGHLHSARPMCSNNTLGEQLSFALYGAANRMIRLHKPFLEPLGLTFPQYLVILALLDGSPQTVGALGARLHMDTGTITPLVKRLEAAGMVSRVRDRADERRVLVDLTAAGRRLESKVRDVTDQIKSACQLDDAGLHDLRRTLEGLAYPAVD</sequence>
<dbReference type="InterPro" id="IPR055166">
    <property type="entry name" value="Transc_reg_Sar_Rot_HTH"/>
</dbReference>
<dbReference type="GO" id="GO:0003677">
    <property type="term" value="F:DNA binding"/>
    <property type="evidence" value="ECO:0007669"/>
    <property type="project" value="UniProtKB-KW"/>
</dbReference>
<evidence type="ECO:0000256" key="4">
    <source>
        <dbReference type="ARBA" id="ARBA00023125"/>
    </source>
</evidence>
<evidence type="ECO:0000259" key="6">
    <source>
        <dbReference type="PROSITE" id="PS50995"/>
    </source>
</evidence>
<gene>
    <name evidence="7" type="ORF">MSEDJ_40540</name>
</gene>
<dbReference type="InterPro" id="IPR036390">
    <property type="entry name" value="WH_DNA-bd_sf"/>
</dbReference>
<evidence type="ECO:0000313" key="8">
    <source>
        <dbReference type="Proteomes" id="UP000467193"/>
    </source>
</evidence>
<dbReference type="InterPro" id="IPR039422">
    <property type="entry name" value="MarR/SlyA-like"/>
</dbReference>
<keyword evidence="5" id="KW-0804">Transcription</keyword>